<dbReference type="PANTHER" id="PTHR30269:SF37">
    <property type="entry name" value="MEMBRANE TRANSPORTER PROTEIN"/>
    <property type="match status" value="1"/>
</dbReference>
<gene>
    <name evidence="9" type="ORF">PYH69_06630</name>
</gene>
<comment type="similarity">
    <text evidence="2 8">Belongs to the 4-toluene sulfonate uptake permease (TSUP) (TC 2.A.102) family.</text>
</comment>
<feature type="transmembrane region" description="Helical" evidence="8">
    <location>
        <begin position="228"/>
        <end position="245"/>
    </location>
</feature>
<dbReference type="Pfam" id="PF01925">
    <property type="entry name" value="TauE"/>
    <property type="match status" value="1"/>
</dbReference>
<evidence type="ECO:0000256" key="1">
    <source>
        <dbReference type="ARBA" id="ARBA00004651"/>
    </source>
</evidence>
<keyword evidence="5 8" id="KW-0812">Transmembrane</keyword>
<feature type="transmembrane region" description="Helical" evidence="8">
    <location>
        <begin position="172"/>
        <end position="191"/>
    </location>
</feature>
<evidence type="ECO:0000256" key="3">
    <source>
        <dbReference type="ARBA" id="ARBA00022448"/>
    </source>
</evidence>
<keyword evidence="7 8" id="KW-0472">Membrane</keyword>
<dbReference type="GO" id="GO:0005886">
    <property type="term" value="C:plasma membrane"/>
    <property type="evidence" value="ECO:0007669"/>
    <property type="project" value="UniProtKB-SubCell"/>
</dbReference>
<comment type="subcellular location">
    <subcellularLocation>
        <location evidence="1 8">Cell membrane</location>
        <topology evidence="1 8">Multi-pass membrane protein</topology>
    </subcellularLocation>
</comment>
<dbReference type="Proteomes" id="UP001223261">
    <property type="component" value="Chromosome"/>
</dbReference>
<keyword evidence="6 8" id="KW-1133">Transmembrane helix</keyword>
<evidence type="ECO:0000313" key="10">
    <source>
        <dbReference type="Proteomes" id="UP001223261"/>
    </source>
</evidence>
<protein>
    <recommendedName>
        <fullName evidence="8">Probable membrane transporter protein</fullName>
    </recommendedName>
</protein>
<dbReference type="InterPro" id="IPR002781">
    <property type="entry name" value="TM_pro_TauE-like"/>
</dbReference>
<feature type="transmembrane region" description="Helical" evidence="8">
    <location>
        <begin position="44"/>
        <end position="62"/>
    </location>
</feature>
<reference evidence="9" key="1">
    <citation type="journal article" date="2023" name="Antibiotics">
        <title>Prevalence and Molecular Characterization of Methicillin-Resistant Staphylococci (MRS) and Mammaliicocci (MRM) in Dromedary Camels from Algeria: First Detection of SCCmec-mecC Hybrid in Methicillin-Resistant Mammaliicoccus lentus.</title>
        <authorList>
            <person name="Belhout C."/>
            <person name="Boyen F."/>
            <person name="Vereecke N."/>
            <person name="Theuns S."/>
            <person name="Taibi N."/>
            <person name="Stegger M."/>
            <person name="de la Fe-Rodriguez P.Y."/>
            <person name="Bouayad L."/>
            <person name="Elgroud R."/>
            <person name="Butaye P."/>
        </authorList>
    </citation>
    <scope>NUCLEOTIDE SEQUENCE</scope>
    <source>
        <strain evidence="9">7048</strain>
    </source>
</reference>
<dbReference type="EMBL" id="CP118848">
    <property type="protein sequence ID" value="WHI61302.1"/>
    <property type="molecule type" value="Genomic_DNA"/>
</dbReference>
<dbReference type="RefSeq" id="WP_017000448.1">
    <property type="nucleotide sequence ID" value="NZ_CABIVY010000014.1"/>
</dbReference>
<proteinExistence type="inferred from homology"/>
<evidence type="ECO:0000256" key="5">
    <source>
        <dbReference type="ARBA" id="ARBA00022692"/>
    </source>
</evidence>
<name>A0AAX3W7E7_MAMLE</name>
<dbReference type="AlphaFoldDB" id="A0AAX3W7E7"/>
<evidence type="ECO:0000256" key="2">
    <source>
        <dbReference type="ARBA" id="ARBA00009142"/>
    </source>
</evidence>
<feature type="transmembrane region" description="Helical" evidence="8">
    <location>
        <begin position="74"/>
        <end position="91"/>
    </location>
</feature>
<dbReference type="PANTHER" id="PTHR30269">
    <property type="entry name" value="TRANSMEMBRANE PROTEIN YFCA"/>
    <property type="match status" value="1"/>
</dbReference>
<organism evidence="9 10">
    <name type="scientific">Mammaliicoccus lentus</name>
    <name type="common">Staphylococcus lentus</name>
    <dbReference type="NCBI Taxonomy" id="42858"/>
    <lineage>
        <taxon>Bacteria</taxon>
        <taxon>Bacillati</taxon>
        <taxon>Bacillota</taxon>
        <taxon>Bacilli</taxon>
        <taxon>Bacillales</taxon>
        <taxon>Staphylococcaceae</taxon>
        <taxon>Mammaliicoccus</taxon>
    </lineage>
</organism>
<evidence type="ECO:0000256" key="4">
    <source>
        <dbReference type="ARBA" id="ARBA00022475"/>
    </source>
</evidence>
<evidence type="ECO:0000313" key="9">
    <source>
        <dbReference type="EMBL" id="WHI61302.1"/>
    </source>
</evidence>
<feature type="transmembrane region" description="Helical" evidence="8">
    <location>
        <begin position="197"/>
        <end position="216"/>
    </location>
</feature>
<dbReference type="InterPro" id="IPR052017">
    <property type="entry name" value="TSUP"/>
</dbReference>
<feature type="transmembrane region" description="Helical" evidence="8">
    <location>
        <begin position="97"/>
        <end position="120"/>
    </location>
</feature>
<keyword evidence="4 8" id="KW-1003">Cell membrane</keyword>
<evidence type="ECO:0000256" key="7">
    <source>
        <dbReference type="ARBA" id="ARBA00023136"/>
    </source>
</evidence>
<sequence length="246" mass="27465">MNISLLILVVIAILLGALVRNIFGFGEALVTMPLLSLLNIDFKLSVSIVAIIGILVAFPVFIKSRKDIDWSIIKRLLIGSIIGAPIGIFIVKWTDEAVIVKCLGIFILVYGLVNLINQFVKVYQMNKKIPNQFDYIAGTIAGLLGSAYNSHGVPIVIYGTLKKWDIFDLKKISQVHFFITGCFIVTSHGVSGFWSPSLWYLLIIVIPLLVLTLLFGNMISKRIDPKSFIKYVYILLIVFGILMIFK</sequence>
<evidence type="ECO:0000256" key="6">
    <source>
        <dbReference type="ARBA" id="ARBA00022989"/>
    </source>
</evidence>
<accession>A0AAX3W7E7</accession>
<evidence type="ECO:0000256" key="8">
    <source>
        <dbReference type="RuleBase" id="RU363041"/>
    </source>
</evidence>
<keyword evidence="3" id="KW-0813">Transport</keyword>